<keyword evidence="3" id="KW-1185">Reference proteome</keyword>
<sequence>MLQPFFVWKDKKLIRIDPVHVMFLKTEGNYTKIILSNETYFMVHASLSTVLKKMPEEMFIKTHRSWAASIFYIETIDRISLVICNNVIPIARQYYKTVLEQLNVIE</sequence>
<evidence type="ECO:0000313" key="2">
    <source>
        <dbReference type="EMBL" id="OQP39249.1"/>
    </source>
</evidence>
<gene>
    <name evidence="2" type="ORF">A4D02_18170</name>
</gene>
<proteinExistence type="predicted"/>
<reference evidence="2 3" key="1">
    <citation type="submission" date="2016-04" db="EMBL/GenBank/DDBJ databases">
        <authorList>
            <person name="Chen L."/>
            <person name="Zhuang W."/>
            <person name="Wang G."/>
        </authorList>
    </citation>
    <scope>NUCLEOTIDE SEQUENCE [LARGE SCALE GENOMIC DNA]</scope>
    <source>
        <strain evidence="3">GR20</strain>
    </source>
</reference>
<feature type="domain" description="HTH LytTR-type" evidence="1">
    <location>
        <begin position="9"/>
        <end position="104"/>
    </location>
</feature>
<dbReference type="EMBL" id="LWBO01000084">
    <property type="protein sequence ID" value="OQP39249.1"/>
    <property type="molecule type" value="Genomic_DNA"/>
</dbReference>
<evidence type="ECO:0000259" key="1">
    <source>
        <dbReference type="PROSITE" id="PS50930"/>
    </source>
</evidence>
<dbReference type="InterPro" id="IPR007492">
    <property type="entry name" value="LytTR_DNA-bd_dom"/>
</dbReference>
<protein>
    <recommendedName>
        <fullName evidence="1">HTH LytTR-type domain-containing protein</fullName>
    </recommendedName>
</protein>
<dbReference type="PROSITE" id="PS50930">
    <property type="entry name" value="HTH_LYTTR"/>
    <property type="match status" value="1"/>
</dbReference>
<dbReference type="Pfam" id="PF04397">
    <property type="entry name" value="LytTR"/>
    <property type="match status" value="1"/>
</dbReference>
<dbReference type="Gene3D" id="2.40.50.1020">
    <property type="entry name" value="LytTr DNA-binding domain"/>
    <property type="match status" value="1"/>
</dbReference>
<dbReference type="RefSeq" id="WP_041346285.1">
    <property type="nucleotide sequence ID" value="NZ_LWBO01000084.1"/>
</dbReference>
<organism evidence="2 3">
    <name type="scientific">Niastella koreensis</name>
    <dbReference type="NCBI Taxonomy" id="354356"/>
    <lineage>
        <taxon>Bacteria</taxon>
        <taxon>Pseudomonadati</taxon>
        <taxon>Bacteroidota</taxon>
        <taxon>Chitinophagia</taxon>
        <taxon>Chitinophagales</taxon>
        <taxon>Chitinophagaceae</taxon>
        <taxon>Niastella</taxon>
    </lineage>
</organism>
<accession>A0ABX3NM36</accession>
<evidence type="ECO:0000313" key="3">
    <source>
        <dbReference type="Proteomes" id="UP000192277"/>
    </source>
</evidence>
<dbReference type="SMART" id="SM00850">
    <property type="entry name" value="LytTR"/>
    <property type="match status" value="1"/>
</dbReference>
<dbReference type="Proteomes" id="UP000192277">
    <property type="component" value="Unassembled WGS sequence"/>
</dbReference>
<comment type="caution">
    <text evidence="2">The sequence shown here is derived from an EMBL/GenBank/DDBJ whole genome shotgun (WGS) entry which is preliminary data.</text>
</comment>
<name>A0ABX3NM36_9BACT</name>